<feature type="compositionally biased region" description="Basic and acidic residues" evidence="1">
    <location>
        <begin position="200"/>
        <end position="214"/>
    </location>
</feature>
<dbReference type="EMBL" id="VDMD01000027">
    <property type="protein sequence ID" value="TRM59528.1"/>
    <property type="molecule type" value="Genomic_DNA"/>
</dbReference>
<accession>A0A550C420</accession>
<feature type="compositionally biased region" description="Low complexity" evidence="1">
    <location>
        <begin position="107"/>
        <end position="124"/>
    </location>
</feature>
<dbReference type="AlphaFoldDB" id="A0A550C420"/>
<protein>
    <submittedName>
        <fullName evidence="2">Uncharacterized protein</fullName>
    </submittedName>
</protein>
<feature type="region of interest" description="Disordered" evidence="1">
    <location>
        <begin position="82"/>
        <end position="214"/>
    </location>
</feature>
<feature type="region of interest" description="Disordered" evidence="1">
    <location>
        <begin position="1"/>
        <end position="25"/>
    </location>
</feature>
<evidence type="ECO:0000313" key="3">
    <source>
        <dbReference type="Proteomes" id="UP000320762"/>
    </source>
</evidence>
<dbReference type="Proteomes" id="UP000320762">
    <property type="component" value="Unassembled WGS sequence"/>
</dbReference>
<evidence type="ECO:0000256" key="1">
    <source>
        <dbReference type="SAM" id="MobiDB-lite"/>
    </source>
</evidence>
<keyword evidence="3" id="KW-1185">Reference proteome</keyword>
<gene>
    <name evidence="2" type="ORF">BD626DRAFT_150323</name>
</gene>
<proteinExistence type="predicted"/>
<dbReference type="OrthoDB" id="3038408at2759"/>
<comment type="caution">
    <text evidence="2">The sequence shown here is derived from an EMBL/GenBank/DDBJ whole genome shotgun (WGS) entry which is preliminary data.</text>
</comment>
<evidence type="ECO:0000313" key="2">
    <source>
        <dbReference type="EMBL" id="TRM59528.1"/>
    </source>
</evidence>
<organism evidence="2 3">
    <name type="scientific">Schizophyllum amplum</name>
    <dbReference type="NCBI Taxonomy" id="97359"/>
    <lineage>
        <taxon>Eukaryota</taxon>
        <taxon>Fungi</taxon>
        <taxon>Dikarya</taxon>
        <taxon>Basidiomycota</taxon>
        <taxon>Agaricomycotina</taxon>
        <taxon>Agaricomycetes</taxon>
        <taxon>Agaricomycetidae</taxon>
        <taxon>Agaricales</taxon>
        <taxon>Schizophyllaceae</taxon>
        <taxon>Schizophyllum</taxon>
    </lineage>
</organism>
<sequence>MSDPVSPSPRMFDRKPLPADDDVLPPTKPAVQGILKKVKGQVPAKPQANMKKPRAVPVEVIPDDEGEPRNVLPSDARSLLEPVTVAPRPSAPPHAFTQIFDYDERTGASSAQAPSQGSKAQASGDAIDGKGGMNGKDSKDGKAKHVRWTPNVMGNASPAAEAPSLQLSDPGVRQGAGKQPQGRPAMRARASMPGTGAEKQGAERAQAGKEKSGEDLQWYAVEAIENLKQQRSKPPSAV</sequence>
<name>A0A550C420_9AGAR</name>
<reference evidence="2 3" key="1">
    <citation type="journal article" date="2019" name="New Phytol.">
        <title>Comparative genomics reveals unique wood-decay strategies and fruiting body development in the Schizophyllaceae.</title>
        <authorList>
            <person name="Almasi E."/>
            <person name="Sahu N."/>
            <person name="Krizsan K."/>
            <person name="Balint B."/>
            <person name="Kovacs G.M."/>
            <person name="Kiss B."/>
            <person name="Cseklye J."/>
            <person name="Drula E."/>
            <person name="Henrissat B."/>
            <person name="Nagy I."/>
            <person name="Chovatia M."/>
            <person name="Adam C."/>
            <person name="LaButti K."/>
            <person name="Lipzen A."/>
            <person name="Riley R."/>
            <person name="Grigoriev I.V."/>
            <person name="Nagy L.G."/>
        </authorList>
    </citation>
    <scope>NUCLEOTIDE SEQUENCE [LARGE SCALE GENOMIC DNA]</scope>
    <source>
        <strain evidence="2 3">NL-1724</strain>
    </source>
</reference>